<reference evidence="2 3" key="1">
    <citation type="submission" date="2020-02" db="EMBL/GenBank/DDBJ databases">
        <title>Paenibacillus sp. nov., isolated from rhizosphere soil of tomato.</title>
        <authorList>
            <person name="Weon H.-Y."/>
            <person name="Lee S.A."/>
        </authorList>
    </citation>
    <scope>NUCLEOTIDE SEQUENCE [LARGE SCALE GENOMIC DNA]</scope>
    <source>
        <strain evidence="2 3">14171R-81</strain>
    </source>
</reference>
<protein>
    <submittedName>
        <fullName evidence="2">GNAT family N-acetyltransferase</fullName>
    </submittedName>
</protein>
<evidence type="ECO:0000313" key="3">
    <source>
        <dbReference type="Proteomes" id="UP000479114"/>
    </source>
</evidence>
<dbReference type="EMBL" id="CP048286">
    <property type="protein sequence ID" value="QHW29952.1"/>
    <property type="molecule type" value="Genomic_DNA"/>
</dbReference>
<dbReference type="AlphaFoldDB" id="A0A6C0NZQ1"/>
<dbReference type="Proteomes" id="UP000479114">
    <property type="component" value="Chromosome"/>
</dbReference>
<dbReference type="KEGG" id="prz:GZH47_03285"/>
<feature type="domain" description="N-acetyltransferase" evidence="1">
    <location>
        <begin position="8"/>
        <end position="141"/>
    </location>
</feature>
<proteinExistence type="predicted"/>
<dbReference type="Gene3D" id="3.40.630.30">
    <property type="match status" value="1"/>
</dbReference>
<gene>
    <name evidence="2" type="ORF">GZH47_03285</name>
</gene>
<dbReference type="SUPFAM" id="SSF55729">
    <property type="entry name" value="Acyl-CoA N-acyltransferases (Nat)"/>
    <property type="match status" value="1"/>
</dbReference>
<dbReference type="Pfam" id="PF00583">
    <property type="entry name" value="Acetyltransf_1"/>
    <property type="match status" value="1"/>
</dbReference>
<evidence type="ECO:0000259" key="1">
    <source>
        <dbReference type="PROSITE" id="PS51186"/>
    </source>
</evidence>
<dbReference type="CDD" id="cd04301">
    <property type="entry name" value="NAT_SF"/>
    <property type="match status" value="1"/>
</dbReference>
<sequence length="141" mass="16521">MASTPERTHVQEESGYIRNRLIAFNASQLPEAIRDRYEEIHLVQRDEEGRIIGGMLSEYCWNWIEVHILWVDEARRGEGHGSAMMEAIERIAIEKQCTFIKLNTFTFQAPEFYKKHGYAELAVIDNAPLGHRHFYFIKHLS</sequence>
<evidence type="ECO:0000313" key="2">
    <source>
        <dbReference type="EMBL" id="QHW29952.1"/>
    </source>
</evidence>
<dbReference type="PROSITE" id="PS51186">
    <property type="entry name" value="GNAT"/>
    <property type="match status" value="1"/>
</dbReference>
<dbReference type="GO" id="GO:0016747">
    <property type="term" value="F:acyltransferase activity, transferring groups other than amino-acyl groups"/>
    <property type="evidence" value="ECO:0007669"/>
    <property type="project" value="InterPro"/>
</dbReference>
<dbReference type="RefSeq" id="WP_162638521.1">
    <property type="nucleotide sequence ID" value="NZ_CP048286.1"/>
</dbReference>
<keyword evidence="3" id="KW-1185">Reference proteome</keyword>
<dbReference type="InterPro" id="IPR016181">
    <property type="entry name" value="Acyl_CoA_acyltransferase"/>
</dbReference>
<dbReference type="InterPro" id="IPR000182">
    <property type="entry name" value="GNAT_dom"/>
</dbReference>
<name>A0A6C0NZQ1_9BACL</name>
<keyword evidence="2" id="KW-0808">Transferase</keyword>
<accession>A0A6C0NZQ1</accession>
<organism evidence="2 3">
    <name type="scientific">Paenibacillus rhizovicinus</name>
    <dbReference type="NCBI Taxonomy" id="2704463"/>
    <lineage>
        <taxon>Bacteria</taxon>
        <taxon>Bacillati</taxon>
        <taxon>Bacillota</taxon>
        <taxon>Bacilli</taxon>
        <taxon>Bacillales</taxon>
        <taxon>Paenibacillaceae</taxon>
        <taxon>Paenibacillus</taxon>
    </lineage>
</organism>